<comment type="caution">
    <text evidence="2">The sequence shown here is derived from an EMBL/GenBank/DDBJ whole genome shotgun (WGS) entry which is preliminary data.</text>
</comment>
<protein>
    <submittedName>
        <fullName evidence="2">Uncharacterized protein</fullName>
    </submittedName>
</protein>
<evidence type="ECO:0000256" key="1">
    <source>
        <dbReference type="SAM" id="MobiDB-lite"/>
    </source>
</evidence>
<evidence type="ECO:0000313" key="2">
    <source>
        <dbReference type="EMBL" id="GBP44513.1"/>
    </source>
</evidence>
<organism evidence="2 3">
    <name type="scientific">Eumeta variegata</name>
    <name type="common">Bagworm moth</name>
    <name type="synonym">Eumeta japonica</name>
    <dbReference type="NCBI Taxonomy" id="151549"/>
    <lineage>
        <taxon>Eukaryota</taxon>
        <taxon>Metazoa</taxon>
        <taxon>Ecdysozoa</taxon>
        <taxon>Arthropoda</taxon>
        <taxon>Hexapoda</taxon>
        <taxon>Insecta</taxon>
        <taxon>Pterygota</taxon>
        <taxon>Neoptera</taxon>
        <taxon>Endopterygota</taxon>
        <taxon>Lepidoptera</taxon>
        <taxon>Glossata</taxon>
        <taxon>Ditrysia</taxon>
        <taxon>Tineoidea</taxon>
        <taxon>Psychidae</taxon>
        <taxon>Oiketicinae</taxon>
        <taxon>Eumeta</taxon>
    </lineage>
</organism>
<evidence type="ECO:0000313" key="3">
    <source>
        <dbReference type="Proteomes" id="UP000299102"/>
    </source>
</evidence>
<sequence>MPPDGADELPLNFIEVAELRLDGVETLTSPAALKPGPLQGNSDRTDCSGRGARHTFNARPLSWLLKEASSTQAEIGGRARAPAAGRDHGADNNYLTLTEKEVAQKGDSNKRTRAGRGRARSARPTRAAISARRHPEPDTAQLNFGFSR</sequence>
<name>A0A4C1W0C4_EUMVA</name>
<feature type="region of interest" description="Disordered" evidence="1">
    <location>
        <begin position="99"/>
        <end position="148"/>
    </location>
</feature>
<feature type="compositionally biased region" description="Basic residues" evidence="1">
    <location>
        <begin position="111"/>
        <end position="123"/>
    </location>
</feature>
<feature type="region of interest" description="Disordered" evidence="1">
    <location>
        <begin position="29"/>
        <end position="53"/>
    </location>
</feature>
<keyword evidence="3" id="KW-1185">Reference proteome</keyword>
<proteinExistence type="predicted"/>
<dbReference type="AlphaFoldDB" id="A0A4C1W0C4"/>
<reference evidence="2 3" key="1">
    <citation type="journal article" date="2019" name="Commun. Biol.">
        <title>The bagworm genome reveals a unique fibroin gene that provides high tensile strength.</title>
        <authorList>
            <person name="Kono N."/>
            <person name="Nakamura H."/>
            <person name="Ohtoshi R."/>
            <person name="Tomita M."/>
            <person name="Numata K."/>
            <person name="Arakawa K."/>
        </authorList>
    </citation>
    <scope>NUCLEOTIDE SEQUENCE [LARGE SCALE GENOMIC DNA]</scope>
</reference>
<gene>
    <name evidence="2" type="ORF">EVAR_86735_1</name>
</gene>
<dbReference type="Proteomes" id="UP000299102">
    <property type="component" value="Unassembled WGS sequence"/>
</dbReference>
<accession>A0A4C1W0C4</accession>
<dbReference type="EMBL" id="BGZK01000454">
    <property type="protein sequence ID" value="GBP44513.1"/>
    <property type="molecule type" value="Genomic_DNA"/>
</dbReference>
<feature type="compositionally biased region" description="Basic and acidic residues" evidence="1">
    <location>
        <begin position="99"/>
        <end position="110"/>
    </location>
</feature>